<dbReference type="InterPro" id="IPR015187">
    <property type="entry name" value="BRCA2_OB_1"/>
</dbReference>
<feature type="compositionally biased region" description="Basic and acidic residues" evidence="4">
    <location>
        <begin position="22"/>
        <end position="34"/>
    </location>
</feature>
<keyword evidence="7" id="KW-1185">Reference proteome</keyword>
<dbReference type="Pfam" id="PF09103">
    <property type="entry name" value="BRCA-2_OB1"/>
    <property type="match status" value="1"/>
</dbReference>
<evidence type="ECO:0000259" key="5">
    <source>
        <dbReference type="Pfam" id="PF09103"/>
    </source>
</evidence>
<protein>
    <submittedName>
        <fullName evidence="6">Breast cancer type 2-like susceptibility protein BRCA2-like</fullName>
    </submittedName>
</protein>
<dbReference type="Proteomes" id="UP000717585">
    <property type="component" value="Unassembled WGS sequence"/>
</dbReference>
<accession>A0A8J6E0F2</accession>
<gene>
    <name evidence="6" type="ORF">J8273_0246</name>
</gene>
<dbReference type="GO" id="GO:0006355">
    <property type="term" value="P:regulation of DNA-templated transcription"/>
    <property type="evidence" value="ECO:0007669"/>
    <property type="project" value="TreeGrafter"/>
</dbReference>
<feature type="region of interest" description="Disordered" evidence="4">
    <location>
        <begin position="299"/>
        <end position="322"/>
    </location>
</feature>
<dbReference type="InterPro" id="IPR015525">
    <property type="entry name" value="BRCA2"/>
</dbReference>
<reference evidence="6" key="1">
    <citation type="submission" date="2021-05" db="EMBL/GenBank/DDBJ databases">
        <title>A free-living protist that lacks canonical eukaryotic 1 DNA replication and segregation systems.</title>
        <authorList>
            <person name="Salas-Leiva D.E."/>
            <person name="Tromer E.C."/>
            <person name="Curtis B.A."/>
            <person name="Jerlstrom-Hultqvist J."/>
            <person name="Kolisko M."/>
            <person name="Yi Z."/>
            <person name="Salas-Leiva J.S."/>
            <person name="Gallot-Lavallee L."/>
            <person name="Kops G.J.P.L."/>
            <person name="Archibald J.M."/>
            <person name="Simpson A.G.B."/>
            <person name="Roger A.J."/>
        </authorList>
    </citation>
    <scope>NUCLEOTIDE SEQUENCE</scope>
    <source>
        <strain evidence="6">BICM</strain>
    </source>
</reference>
<dbReference type="SUPFAM" id="SSF50249">
    <property type="entry name" value="Nucleic acid-binding proteins"/>
    <property type="match status" value="2"/>
</dbReference>
<feature type="compositionally biased region" description="Basic and acidic residues" evidence="4">
    <location>
        <begin position="1"/>
        <end position="13"/>
    </location>
</feature>
<evidence type="ECO:0000256" key="2">
    <source>
        <dbReference type="ARBA" id="ARBA00022763"/>
    </source>
</evidence>
<dbReference type="InterPro" id="IPR002093">
    <property type="entry name" value="BRCA2_repeat"/>
</dbReference>
<evidence type="ECO:0000256" key="3">
    <source>
        <dbReference type="ARBA" id="ARBA00023204"/>
    </source>
</evidence>
<name>A0A8J6E0F2_9EUKA</name>
<keyword evidence="2" id="KW-0227">DNA damage</keyword>
<dbReference type="OrthoDB" id="21095at2759"/>
<dbReference type="AlphaFoldDB" id="A0A8J6E0F2"/>
<dbReference type="InterPro" id="IPR012340">
    <property type="entry name" value="NA-bd_OB-fold"/>
</dbReference>
<dbReference type="PROSITE" id="PS50138">
    <property type="entry name" value="BRCA2_REPEAT"/>
    <property type="match status" value="15"/>
</dbReference>
<dbReference type="PANTHER" id="PTHR11289:SF0">
    <property type="entry name" value="BREAST CANCER TYPE 2 SUSCEPTIBILITY PROTEIN"/>
    <property type="match status" value="1"/>
</dbReference>
<evidence type="ECO:0000313" key="7">
    <source>
        <dbReference type="Proteomes" id="UP000717585"/>
    </source>
</evidence>
<keyword evidence="1" id="KW-0677">Repeat</keyword>
<dbReference type="GO" id="GO:0000724">
    <property type="term" value="P:double-strand break repair via homologous recombination"/>
    <property type="evidence" value="ECO:0007669"/>
    <property type="project" value="InterPro"/>
</dbReference>
<evidence type="ECO:0000313" key="6">
    <source>
        <dbReference type="EMBL" id="KAG9395034.1"/>
    </source>
</evidence>
<proteinExistence type="predicted"/>
<evidence type="ECO:0000256" key="1">
    <source>
        <dbReference type="ARBA" id="ARBA00022737"/>
    </source>
</evidence>
<dbReference type="Gene3D" id="2.40.50.140">
    <property type="entry name" value="Nucleic acid-binding proteins"/>
    <property type="match status" value="2"/>
</dbReference>
<dbReference type="PANTHER" id="PTHR11289">
    <property type="entry name" value="BREAST CANCER TYPE 2 SUSCEPTIBILITY PROTEIN BRCA2"/>
    <property type="match status" value="1"/>
</dbReference>
<feature type="region of interest" description="Disordered" evidence="4">
    <location>
        <begin position="1"/>
        <end position="34"/>
    </location>
</feature>
<comment type="caution">
    <text evidence="6">The sequence shown here is derived from an EMBL/GenBank/DDBJ whole genome shotgun (WGS) entry which is preliminary data.</text>
</comment>
<evidence type="ECO:0000256" key="4">
    <source>
        <dbReference type="SAM" id="MobiDB-lite"/>
    </source>
</evidence>
<dbReference type="EMBL" id="JAHDYR010000012">
    <property type="protein sequence ID" value="KAG9395034.1"/>
    <property type="molecule type" value="Genomic_DNA"/>
</dbReference>
<sequence>MADGEMQRNEGKRKVSSPNKTATDEIDRVYSKRPLLEESPPLDFLFQTAGGISVSVSEASKHKAAHLFDEGGAPPMAGLQTAGGKSVTVSEASKNKAAHLFDEGGAPPMAGLQTAGGKSVTVSDASKHKAAHLFDEGGAPPMAGLQTAGGKSVTVSDASKHKAAHLFDEGGAPPMAGLQTAGGKSVTVSDASKHKAAHLFDEGGAPPMAGLQTAGGKSVTVSEASKNKAAHLFDEGGAPPMAGLQTAGGKSVTVSDASKHKAAHLFDEGGAPPMAGLQTAGGKSVTVSEASKNKAAHLFDEGGAPPMAGLQTAGGKSVTVSDASKHKAAHLFDEGGAPPMAGLQTAGGKSVTVSDASKHKAAHLFDEGGAPPMAGLQTAGGKSVTVSDASKHKAAHLFDEGGAPPMAGLQTAGGKSVTVSDASKHKAAHLFDEGGAPPMAGLQTAGGKSVTVSDASKHKAAHLFDEGGAPPMAGLQTAGGKSVTVSDASKHKAAHLFDEGGAPPMAGLQTAGGKSVTVSDASKHKAAHLFDEGGAPPMAGLQTAGGKSVTVSDASKHKAAHLFDEGGAPPMAGLQTAGGKSVTVSDASKHKAAHLFDKGGAPSATPFVPFTFAPAVLPPPVARPTLEPPPRPRTTIGTILEYDVRDDRAGRARLDRWVGAAVGLPVMPPITVRTSRAGLGQRRPDLRCFDDAYHTVLAVTDGPTPFDADSIVVRRVDPETMALPLGLLKHSDGGAFSFADAHLMFELAGRLRGECTLGWLREAYAQAVWKLSSFQALTQDPLLTPARVLSDLRRRHESEFVEGRRPILRRITEQDVPASVHMVLFVRDLVPGGAVVSDGAYSLRASFDEQLTALVGKGAIVVGTKLHIANAGVTGLDKAGSPLSSEAVLMLHVNSTRRAKHTTPLGRQPDLLSVPLASVRPNGGDVPALACVVTRVYPLVYFVKGPPGRIICGASFAASESARAAHDSRGREALVTKAQEEAVQAVCERLEAQGDPEALAVRGLLLGRQLEDETADVEAVRKAMDRARADVSTAIEARVRAAFLDQPSDQPTPLQRLRLREAGDSGGEAVLTIWRPREVPELGARLCLLNAAAGKRAGELTLTKRAVMVPLKGRKSVAAIPVRTGSDCGALSLPKEVDMAGAKVSFDVDGQVAVVRGEAAEFRVSVPHYVDVGIWRGFLALKPGARVLVRSVQAYRWRDGVLEARCLDVSEVVAQ</sequence>
<keyword evidence="3" id="KW-0234">DNA repair</keyword>
<organism evidence="6 7">
    <name type="scientific">Carpediemonas membranifera</name>
    <dbReference type="NCBI Taxonomy" id="201153"/>
    <lineage>
        <taxon>Eukaryota</taxon>
        <taxon>Metamonada</taxon>
        <taxon>Carpediemonas-like organisms</taxon>
        <taxon>Carpediemonas</taxon>
    </lineage>
</organism>
<feature type="domain" description="BRCA2 OB1" evidence="5">
    <location>
        <begin position="806"/>
        <end position="908"/>
    </location>
</feature>